<feature type="binding site" evidence="12">
    <location>
        <position position="574"/>
    </location>
    <ligand>
        <name>NADP(+)</name>
        <dbReference type="ChEBI" id="CHEBI:58349"/>
    </ligand>
</feature>
<name>A0A0L0QRK9_VIRPA</name>
<keyword evidence="6 12" id="KW-0274">FAD</keyword>
<dbReference type="GO" id="GO:0016651">
    <property type="term" value="F:oxidoreductase activity, acting on NAD(P)H"/>
    <property type="evidence" value="ECO:0007669"/>
    <property type="project" value="UniProtKB-ARBA"/>
</dbReference>
<feature type="binding site" evidence="12">
    <location>
        <begin position="399"/>
        <end position="402"/>
    </location>
    <ligand>
        <name>FAD</name>
        <dbReference type="ChEBI" id="CHEBI:57692"/>
    </ligand>
</feature>
<dbReference type="InterPro" id="IPR010199">
    <property type="entry name" value="CysJ"/>
</dbReference>
<evidence type="ECO:0000259" key="13">
    <source>
        <dbReference type="PROSITE" id="PS50902"/>
    </source>
</evidence>
<evidence type="ECO:0000313" key="15">
    <source>
        <dbReference type="EMBL" id="KNE21212.1"/>
    </source>
</evidence>
<feature type="binding site" evidence="12">
    <location>
        <begin position="417"/>
        <end position="419"/>
    </location>
    <ligand>
        <name>FAD</name>
        <dbReference type="ChEBI" id="CHEBI:57692"/>
    </ligand>
</feature>
<dbReference type="InterPro" id="IPR008254">
    <property type="entry name" value="Flavodoxin/NO_synth"/>
</dbReference>
<dbReference type="CDD" id="cd06199">
    <property type="entry name" value="SiR"/>
    <property type="match status" value="1"/>
</dbReference>
<evidence type="ECO:0000256" key="7">
    <source>
        <dbReference type="ARBA" id="ARBA00022857"/>
    </source>
</evidence>
<dbReference type="InterPro" id="IPR017927">
    <property type="entry name" value="FAD-bd_FR_type"/>
</dbReference>
<evidence type="ECO:0000256" key="5">
    <source>
        <dbReference type="ARBA" id="ARBA00022643"/>
    </source>
</evidence>
<protein>
    <recommendedName>
        <fullName evidence="1">assimilatory sulfite reductase (NADPH)</fullName>
        <ecNumber evidence="1">1.8.1.2</ecNumber>
    </recommendedName>
</protein>
<dbReference type="PROSITE" id="PS51384">
    <property type="entry name" value="FAD_FR"/>
    <property type="match status" value="1"/>
</dbReference>
<comment type="catalytic activity">
    <reaction evidence="11">
        <text>hydrogen sulfide + 3 NADP(+) + 3 H2O = sulfite + 3 NADPH + 4 H(+)</text>
        <dbReference type="Rhea" id="RHEA:13801"/>
        <dbReference type="ChEBI" id="CHEBI:15377"/>
        <dbReference type="ChEBI" id="CHEBI:15378"/>
        <dbReference type="ChEBI" id="CHEBI:17359"/>
        <dbReference type="ChEBI" id="CHEBI:29919"/>
        <dbReference type="ChEBI" id="CHEBI:57783"/>
        <dbReference type="ChEBI" id="CHEBI:58349"/>
        <dbReference type="EC" id="1.8.1.2"/>
    </reaction>
</comment>
<dbReference type="GO" id="GO:0019344">
    <property type="term" value="P:cysteine biosynthetic process"/>
    <property type="evidence" value="ECO:0007669"/>
    <property type="project" value="UniProtKB-KW"/>
</dbReference>
<dbReference type="SUPFAM" id="SSF52218">
    <property type="entry name" value="Flavoproteins"/>
    <property type="match status" value="1"/>
</dbReference>
<dbReference type="InterPro" id="IPR003097">
    <property type="entry name" value="CysJ-like_FAD-binding"/>
</dbReference>
<dbReference type="PROSITE" id="PS50902">
    <property type="entry name" value="FLAVODOXIN_LIKE"/>
    <property type="match status" value="1"/>
</dbReference>
<feature type="binding site" evidence="12">
    <location>
        <begin position="432"/>
        <end position="435"/>
    </location>
    <ligand>
        <name>FAD</name>
        <dbReference type="ChEBI" id="CHEBI:57692"/>
    </ligand>
</feature>
<dbReference type="SUPFAM" id="SSF63380">
    <property type="entry name" value="Riboflavin synthase domain-like"/>
    <property type="match status" value="1"/>
</dbReference>
<dbReference type="InterPro" id="IPR017938">
    <property type="entry name" value="Riboflavin_synthase-like_b-brl"/>
</dbReference>
<dbReference type="InterPro" id="IPR001433">
    <property type="entry name" value="OxRdtase_FAD/NAD-bd"/>
</dbReference>
<dbReference type="GO" id="GO:0010181">
    <property type="term" value="F:FMN binding"/>
    <property type="evidence" value="ECO:0007669"/>
    <property type="project" value="InterPro"/>
</dbReference>
<comment type="cofactor">
    <cofactor evidence="12">
        <name>FMN</name>
        <dbReference type="ChEBI" id="CHEBI:58210"/>
    </cofactor>
    <text evidence="12">Binds 1 FMN per subunit.</text>
</comment>
<dbReference type="Gene3D" id="2.40.30.10">
    <property type="entry name" value="Translation factors"/>
    <property type="match status" value="1"/>
</dbReference>
<keyword evidence="10" id="KW-0198">Cysteine biosynthesis</keyword>
<evidence type="ECO:0000256" key="11">
    <source>
        <dbReference type="ARBA" id="ARBA00052219"/>
    </source>
</evidence>
<dbReference type="Gene3D" id="1.20.990.10">
    <property type="entry name" value="NADPH-cytochrome p450 Reductase, Chain A, domain 3"/>
    <property type="match status" value="1"/>
</dbReference>
<organism evidence="15 16">
    <name type="scientific">Virgibacillus pantothenticus</name>
    <dbReference type="NCBI Taxonomy" id="1473"/>
    <lineage>
        <taxon>Bacteria</taxon>
        <taxon>Bacillati</taxon>
        <taxon>Bacillota</taxon>
        <taxon>Bacilli</taxon>
        <taxon>Bacillales</taxon>
        <taxon>Bacillaceae</taxon>
        <taxon>Virgibacillus</taxon>
    </lineage>
</organism>
<evidence type="ECO:0000256" key="3">
    <source>
        <dbReference type="ARBA" id="ARBA00022605"/>
    </source>
</evidence>
<dbReference type="EC" id="1.8.1.2" evidence="1"/>
<dbReference type="Gene3D" id="3.40.50.80">
    <property type="entry name" value="Nucleotide-binding domain of ferredoxin-NADP reductase (FNR) module"/>
    <property type="match status" value="1"/>
</dbReference>
<evidence type="ECO:0000256" key="4">
    <source>
        <dbReference type="ARBA" id="ARBA00022630"/>
    </source>
</evidence>
<dbReference type="Pfam" id="PF00667">
    <property type="entry name" value="FAD_binding_1"/>
    <property type="match status" value="1"/>
</dbReference>
<evidence type="ECO:0000256" key="10">
    <source>
        <dbReference type="ARBA" id="ARBA00023192"/>
    </source>
</evidence>
<dbReference type="InterPro" id="IPR029039">
    <property type="entry name" value="Flavoprotein-like_sf"/>
</dbReference>
<evidence type="ECO:0000256" key="6">
    <source>
        <dbReference type="ARBA" id="ARBA00022827"/>
    </source>
</evidence>
<proteinExistence type="predicted"/>
<evidence type="ECO:0000256" key="1">
    <source>
        <dbReference type="ARBA" id="ARBA00012604"/>
    </source>
</evidence>
<gene>
    <name evidence="15" type="ORF">AFK71_05850</name>
</gene>
<dbReference type="PIRSF" id="PIRSF000207">
    <property type="entry name" value="SiR-FP_CysJ"/>
    <property type="match status" value="1"/>
</dbReference>
<keyword evidence="16" id="KW-1185">Reference proteome</keyword>
<dbReference type="Pfam" id="PF00258">
    <property type="entry name" value="Flavodoxin_1"/>
    <property type="match status" value="1"/>
</dbReference>
<dbReference type="PRINTS" id="PR00371">
    <property type="entry name" value="FPNCR"/>
</dbReference>
<dbReference type="GO" id="GO:0050660">
    <property type="term" value="F:flavin adenine dinucleotide binding"/>
    <property type="evidence" value="ECO:0007669"/>
    <property type="project" value="InterPro"/>
</dbReference>
<dbReference type="OrthoDB" id="9789468at2"/>
<sequence length="612" mass="69505">MSLDVTNSPFNQEQIEQLSRLLPTLTNNQKVWLSGYLSAVISKKIQHTSNQVPQMDSQLVSAGGPSQRTVTVLYGSETGTARSLAERMAEKLDEANFMVIFSALDDFKPSKLKKTEDLFIITATHGEGEPPDNAISFYEFLHSRKAPKLEHLRFSVLSLGDESYEFFCQTGKDFDKRLEELGGERIYDRVDCDLDFDEQAAAWMDGVLGILKKATDAADQNALLSQQKAGMNISENPVFSRTNPFMAEVIDNINLSGRGSKKQTHHLELSLDGSHFTFKPGDSLGIYPKNDPVLVEQLIKELEWDAEQDLSVNKQGEIKSLREALLSHFELTVLTTSMLEKAARLFANEALTKLLEATNKEKLNSYLKGRDVLDLVTDFPPKKLAPKDFVSILRKLPARLYSIASSYKANPDEVHLTIGKVNYVAHGRKRFGVCSSQVATRVEIGDKLPVYIHQNLNFQFPNDPQTPVIMIGPGTGVAPFRSYLEELEETEAKRKTWLFFGEQHFSCDFLYQVDWQKWLKAGVLSRMDVAFSRDTDQKVYVQHKMLEKSNDFYNWLKAGAAVYVCGDEKHMARDVHQTMMTILRQEGDMSEEEAKAYLQQMRLEKRYQRDVY</sequence>
<keyword evidence="4" id="KW-0285">Flavoprotein</keyword>
<evidence type="ECO:0000256" key="9">
    <source>
        <dbReference type="ARBA" id="ARBA00023002"/>
    </source>
</evidence>
<keyword evidence="9" id="KW-0560">Oxidoreductase</keyword>
<dbReference type="SUPFAM" id="SSF52343">
    <property type="entry name" value="Ferredoxin reductase-like, C-terminal NADP-linked domain"/>
    <property type="match status" value="1"/>
</dbReference>
<dbReference type="NCBIfam" id="TIGR01931">
    <property type="entry name" value="cysJ"/>
    <property type="match status" value="1"/>
</dbReference>
<evidence type="ECO:0000256" key="12">
    <source>
        <dbReference type="PIRSR" id="PIRSR000207-1"/>
    </source>
</evidence>
<feature type="binding site" evidence="12">
    <location>
        <begin position="159"/>
        <end position="168"/>
    </location>
    <ligand>
        <name>FMN</name>
        <dbReference type="ChEBI" id="CHEBI:58210"/>
    </ligand>
</feature>
<dbReference type="InterPro" id="IPR001094">
    <property type="entry name" value="Flavdoxin-like"/>
</dbReference>
<reference evidence="16" key="1">
    <citation type="submission" date="2015-07" db="EMBL/GenBank/DDBJ databases">
        <title>Fjat-10053 dsm26.</title>
        <authorList>
            <person name="Liu B."/>
            <person name="Wang J."/>
            <person name="Zhu Y."/>
            <person name="Liu G."/>
            <person name="Chen Q."/>
            <person name="Chen Z."/>
            <person name="Lan J."/>
            <person name="Che J."/>
            <person name="Ge C."/>
            <person name="Shi H."/>
            <person name="Pan Z."/>
            <person name="Liu X."/>
        </authorList>
    </citation>
    <scope>NUCLEOTIDE SEQUENCE [LARGE SCALE GENOMIC DNA]</scope>
    <source>
        <strain evidence="16">DSM 26</strain>
    </source>
</reference>
<keyword evidence="7 12" id="KW-0521">NADP</keyword>
<feature type="binding site" evidence="12">
    <location>
        <position position="332"/>
    </location>
    <ligand>
        <name>FAD</name>
        <dbReference type="ChEBI" id="CHEBI:57692"/>
    </ligand>
</feature>
<dbReference type="InterPro" id="IPR023173">
    <property type="entry name" value="NADPH_Cyt_P450_Rdtase_alpha"/>
</dbReference>
<dbReference type="InterPro" id="IPR001709">
    <property type="entry name" value="Flavoprot_Pyr_Nucl_cyt_Rdtase"/>
</dbReference>
<dbReference type="FunFam" id="3.40.50.80:FF:000001">
    <property type="entry name" value="NADPH--cytochrome P450 reductase 1"/>
    <property type="match status" value="1"/>
</dbReference>
<dbReference type="Proteomes" id="UP000036780">
    <property type="component" value="Unassembled WGS sequence"/>
</dbReference>
<dbReference type="PRINTS" id="PR00369">
    <property type="entry name" value="FLAVODOXIN"/>
</dbReference>
<keyword evidence="3" id="KW-0028">Amino-acid biosynthesis</keyword>
<dbReference type="InterPro" id="IPR039261">
    <property type="entry name" value="FNR_nucleotide-bd"/>
</dbReference>
<dbReference type="GO" id="GO:0005829">
    <property type="term" value="C:cytosol"/>
    <property type="evidence" value="ECO:0007669"/>
    <property type="project" value="TreeGrafter"/>
</dbReference>
<dbReference type="GO" id="GO:0004783">
    <property type="term" value="F:sulfite reductase (NADPH) activity"/>
    <property type="evidence" value="ECO:0007669"/>
    <property type="project" value="UniProtKB-EC"/>
</dbReference>
<dbReference type="PANTHER" id="PTHR19384">
    <property type="entry name" value="NITRIC OXIDE SYNTHASE-RELATED"/>
    <property type="match status" value="1"/>
</dbReference>
<dbReference type="GeneID" id="66873085"/>
<keyword evidence="8" id="KW-0249">Electron transport</keyword>
<dbReference type="EMBL" id="LGTO01000005">
    <property type="protein sequence ID" value="KNE21212.1"/>
    <property type="molecule type" value="Genomic_DNA"/>
</dbReference>
<dbReference type="RefSeq" id="WP_050350627.1">
    <property type="nucleotide sequence ID" value="NZ_BOSN01000007.1"/>
</dbReference>
<feature type="binding site" evidence="12">
    <location>
        <begin position="532"/>
        <end position="533"/>
    </location>
    <ligand>
        <name>NADP(+)</name>
        <dbReference type="ChEBI" id="CHEBI:58349"/>
    </ligand>
</feature>
<evidence type="ECO:0000256" key="2">
    <source>
        <dbReference type="ARBA" id="ARBA00022448"/>
    </source>
</evidence>
<feature type="binding site" evidence="12">
    <location>
        <position position="423"/>
    </location>
    <ligand>
        <name>FAD</name>
        <dbReference type="ChEBI" id="CHEBI:57692"/>
    </ligand>
</feature>
<dbReference type="AlphaFoldDB" id="A0A0L0QRK9"/>
<dbReference type="PANTHER" id="PTHR19384:SF128">
    <property type="entry name" value="NADPH OXIDOREDUCTASE A"/>
    <property type="match status" value="1"/>
</dbReference>
<comment type="caution">
    <text evidence="15">The sequence shown here is derived from an EMBL/GenBank/DDBJ whole genome shotgun (WGS) entry which is preliminary data.</text>
</comment>
<keyword evidence="2" id="KW-0813">Transport</keyword>
<dbReference type="PATRIC" id="fig|1473.5.peg.4161"/>
<evidence type="ECO:0000313" key="16">
    <source>
        <dbReference type="Proteomes" id="UP000036780"/>
    </source>
</evidence>
<dbReference type="Gene3D" id="3.40.50.360">
    <property type="match status" value="1"/>
</dbReference>
<accession>A0A0L0QRK9</accession>
<evidence type="ECO:0000256" key="8">
    <source>
        <dbReference type="ARBA" id="ARBA00022982"/>
    </source>
</evidence>
<dbReference type="Pfam" id="PF00175">
    <property type="entry name" value="NAD_binding_1"/>
    <property type="match status" value="1"/>
</dbReference>
<evidence type="ECO:0000259" key="14">
    <source>
        <dbReference type="PROSITE" id="PS51384"/>
    </source>
</evidence>
<comment type="cofactor">
    <cofactor evidence="12">
        <name>FAD</name>
        <dbReference type="ChEBI" id="CHEBI:57692"/>
    </cofactor>
    <text evidence="12">Binds 1 FAD per subunit.</text>
</comment>
<feature type="binding site" evidence="12">
    <location>
        <begin position="538"/>
        <end position="542"/>
    </location>
    <ligand>
        <name>NADP(+)</name>
        <dbReference type="ChEBI" id="CHEBI:58349"/>
    </ligand>
</feature>
<feature type="binding site" evidence="12">
    <location>
        <position position="612"/>
    </location>
    <ligand>
        <name>FAD</name>
        <dbReference type="ChEBI" id="CHEBI:57692"/>
    </ligand>
</feature>
<feature type="domain" description="FAD-binding FR-type" evidence="14">
    <location>
        <begin position="242"/>
        <end position="461"/>
    </location>
</feature>
<feature type="domain" description="Flavodoxin-like" evidence="13">
    <location>
        <begin position="70"/>
        <end position="208"/>
    </location>
</feature>
<keyword evidence="5 12" id="KW-0288">FMN</keyword>